<evidence type="ECO:0000256" key="1">
    <source>
        <dbReference type="SAM" id="Phobius"/>
    </source>
</evidence>
<evidence type="ECO:0000313" key="2">
    <source>
        <dbReference type="EMBL" id="AAD01217.1"/>
    </source>
</evidence>
<dbReference type="EMBL" id="AF005052">
    <property type="protein sequence ID" value="AAD01217.1"/>
    <property type="molecule type" value="Genomic_DNA"/>
</dbReference>
<reference evidence="2" key="1">
    <citation type="submission" date="1997-05" db="EMBL/GenBank/DDBJ databases">
        <title>a new clone carrying a important operon from Borrelia burgdorferi.</title>
        <authorList>
            <person name="Feng S."/>
            <person name="Hodzic E."/>
            <person name="Barlhold S."/>
        </authorList>
    </citation>
    <scope>NUCLEOTIDE SEQUENCE</scope>
    <source>
        <strain evidence="2">N40</strain>
    </source>
</reference>
<sequence>MLYIAENSPLLPVFLSFVASPSIAVTNFSATVVARTFASSMNEFSDTLLPVSLSVKAAKFTLLSAASFLILFISSVMSLALRSNMIFVSPFNPHDMRATSKLSLSKFLKLKILKVF</sequence>
<keyword evidence="1" id="KW-0812">Transmembrane</keyword>
<feature type="transmembrane region" description="Helical" evidence="1">
    <location>
        <begin position="62"/>
        <end position="81"/>
    </location>
</feature>
<name>Q9ZIZ6_BORBG</name>
<proteinExistence type="predicted"/>
<protein>
    <submittedName>
        <fullName evidence="2">Uncharacterized protein</fullName>
    </submittedName>
</protein>
<organism evidence="2">
    <name type="scientific">Borreliella burgdorferi</name>
    <name type="common">Lyme disease spirochete</name>
    <name type="synonym">Borrelia burgdorferi</name>
    <dbReference type="NCBI Taxonomy" id="139"/>
    <lineage>
        <taxon>Bacteria</taxon>
        <taxon>Pseudomonadati</taxon>
        <taxon>Spirochaetota</taxon>
        <taxon>Spirochaetia</taxon>
        <taxon>Spirochaetales</taxon>
        <taxon>Borreliaceae</taxon>
        <taxon>Borreliella</taxon>
    </lineage>
</organism>
<keyword evidence="1" id="KW-1133">Transmembrane helix</keyword>
<accession>Q9ZIZ6</accession>
<keyword evidence="1" id="KW-0472">Membrane</keyword>
<dbReference type="AlphaFoldDB" id="Q9ZIZ6"/>